<evidence type="ECO:0000313" key="2">
    <source>
        <dbReference type="Proteomes" id="UP000182888"/>
    </source>
</evidence>
<dbReference type="AlphaFoldDB" id="A0A0K2W2F6"/>
<reference evidence="2" key="1">
    <citation type="submission" date="2014-08" db="EMBL/GenBank/DDBJ databases">
        <authorList>
            <person name="Edwards T."/>
        </authorList>
    </citation>
    <scope>NUCLEOTIDE SEQUENCE [LARGE SCALE GENOMIC DNA]</scope>
</reference>
<name>A0A0K2W2F6_MESPL</name>
<accession>A0A0K2W2F6</accession>
<organism evidence="1 2">
    <name type="scientific">Mesorhizobium plurifarium</name>
    <dbReference type="NCBI Taxonomy" id="69974"/>
    <lineage>
        <taxon>Bacteria</taxon>
        <taxon>Pseudomonadati</taxon>
        <taxon>Pseudomonadota</taxon>
        <taxon>Alphaproteobacteria</taxon>
        <taxon>Hyphomicrobiales</taxon>
        <taxon>Phyllobacteriaceae</taxon>
        <taxon>Mesorhizobium</taxon>
    </lineage>
</organism>
<proteinExistence type="predicted"/>
<sequence length="69" mass="7786">MPISQRARDAGIFDADELELLSRVFNRLKVDNQTAEQREVLASRIIANFMAGITDEDELLALSKRPLGR</sequence>
<dbReference type="EMBL" id="CCND01000023">
    <property type="protein sequence ID" value="CDX60013.1"/>
    <property type="molecule type" value="Genomic_DNA"/>
</dbReference>
<dbReference type="Proteomes" id="UP000182888">
    <property type="component" value="Unassembled WGS sequence"/>
</dbReference>
<evidence type="ECO:0000313" key="1">
    <source>
        <dbReference type="EMBL" id="CDX60013.1"/>
    </source>
</evidence>
<protein>
    <submittedName>
        <fullName evidence="1">Uncharacterized protein</fullName>
    </submittedName>
</protein>
<gene>
    <name evidence="1" type="ORF">MPL1032_30012</name>
</gene>